<sequence>MPALRAVQANIQHEEERSAASEQRPTLLEDRCETLLNAIRTQFEERLRAIEDHFQDLEQRHRALEDHSQNRSERLTAVEKRFNTLDRLTWQEDASLHSSYVPLYRHRLSPCSDPARYTRIASKLEALSTDRAADP</sequence>
<name>F9XGL0_ZYMTI</name>
<dbReference type="EMBL" id="CM001202">
    <property type="protein sequence ID" value="EGP86017.1"/>
    <property type="molecule type" value="Genomic_DNA"/>
</dbReference>
<reference evidence="2 3" key="1">
    <citation type="journal article" date="2011" name="PLoS Genet.">
        <title>Finished genome of the fungal wheat pathogen Mycosphaerella graminicola reveals dispensome structure, chromosome plasticity, and stealth pathogenesis.</title>
        <authorList>
            <person name="Goodwin S.B."/>
            <person name="Ben M'barek S."/>
            <person name="Dhillon B."/>
            <person name="Wittenberg A.H.J."/>
            <person name="Crane C.F."/>
            <person name="Hane J.K."/>
            <person name="Foster A.J."/>
            <person name="Van der Lee T.A.J."/>
            <person name="Grimwood J."/>
            <person name="Aerts A."/>
            <person name="Antoniw J."/>
            <person name="Bailey A."/>
            <person name="Bluhm B."/>
            <person name="Bowler J."/>
            <person name="Bristow J."/>
            <person name="van der Burgt A."/>
            <person name="Canto-Canche B."/>
            <person name="Churchill A.C.L."/>
            <person name="Conde-Ferraez L."/>
            <person name="Cools H.J."/>
            <person name="Coutinho P.M."/>
            <person name="Csukai M."/>
            <person name="Dehal P."/>
            <person name="De Wit P."/>
            <person name="Donzelli B."/>
            <person name="van de Geest H.C."/>
            <person name="van Ham R.C.H.J."/>
            <person name="Hammond-Kosack K.E."/>
            <person name="Henrissat B."/>
            <person name="Kilian A."/>
            <person name="Kobayashi A.K."/>
            <person name="Koopmann E."/>
            <person name="Kourmpetis Y."/>
            <person name="Kuzniar A."/>
            <person name="Lindquist E."/>
            <person name="Lombard V."/>
            <person name="Maliepaard C."/>
            <person name="Martins N."/>
            <person name="Mehrabi R."/>
            <person name="Nap J.P.H."/>
            <person name="Ponomarenko A."/>
            <person name="Rudd J.J."/>
            <person name="Salamov A."/>
            <person name="Schmutz J."/>
            <person name="Schouten H.J."/>
            <person name="Shapiro H."/>
            <person name="Stergiopoulos I."/>
            <person name="Torriani S.F.F."/>
            <person name="Tu H."/>
            <person name="de Vries R.P."/>
            <person name="Waalwijk C."/>
            <person name="Ware S.B."/>
            <person name="Wiebenga A."/>
            <person name="Zwiers L.-H."/>
            <person name="Oliver R.P."/>
            <person name="Grigoriev I.V."/>
            <person name="Kema G.H.J."/>
        </authorList>
    </citation>
    <scope>NUCLEOTIDE SEQUENCE [LARGE SCALE GENOMIC DNA]</scope>
    <source>
        <strain evidence="3">CBS 115943 / IPO323</strain>
    </source>
</reference>
<dbReference type="AlphaFoldDB" id="F9XGL0"/>
<proteinExistence type="predicted"/>
<dbReference type="InParanoid" id="F9XGL0"/>
<evidence type="ECO:0000256" key="1">
    <source>
        <dbReference type="SAM" id="MobiDB-lite"/>
    </source>
</evidence>
<dbReference type="RefSeq" id="XP_003851041.1">
    <property type="nucleotide sequence ID" value="XM_003850993.1"/>
</dbReference>
<evidence type="ECO:0000313" key="3">
    <source>
        <dbReference type="Proteomes" id="UP000008062"/>
    </source>
</evidence>
<organism evidence="2 3">
    <name type="scientific">Zymoseptoria tritici (strain CBS 115943 / IPO323)</name>
    <name type="common">Speckled leaf blotch fungus</name>
    <name type="synonym">Septoria tritici</name>
    <dbReference type="NCBI Taxonomy" id="336722"/>
    <lineage>
        <taxon>Eukaryota</taxon>
        <taxon>Fungi</taxon>
        <taxon>Dikarya</taxon>
        <taxon>Ascomycota</taxon>
        <taxon>Pezizomycotina</taxon>
        <taxon>Dothideomycetes</taxon>
        <taxon>Dothideomycetidae</taxon>
        <taxon>Mycosphaerellales</taxon>
        <taxon>Mycosphaerellaceae</taxon>
        <taxon>Zymoseptoria</taxon>
    </lineage>
</organism>
<keyword evidence="3" id="KW-1185">Reference proteome</keyword>
<dbReference type="Proteomes" id="UP000008062">
    <property type="component" value="Chromosome 7"/>
</dbReference>
<dbReference type="SUPFAM" id="SSF57997">
    <property type="entry name" value="Tropomyosin"/>
    <property type="match status" value="1"/>
</dbReference>
<evidence type="ECO:0000313" key="2">
    <source>
        <dbReference type="EMBL" id="EGP86017.1"/>
    </source>
</evidence>
<accession>F9XGL0</accession>
<dbReference type="KEGG" id="ztr:MYCGRDRAFT_94635"/>
<gene>
    <name evidence="2" type="ORF">MYCGRDRAFT_94635</name>
</gene>
<protein>
    <submittedName>
        <fullName evidence="2">Uncharacterized protein</fullName>
    </submittedName>
</protein>
<dbReference type="GeneID" id="13397781"/>
<dbReference type="HOGENOM" id="CLU_1887384_0_0_1"/>
<feature type="region of interest" description="Disordered" evidence="1">
    <location>
        <begin position="1"/>
        <end position="25"/>
    </location>
</feature>